<feature type="domain" description="Calcineurin-like phosphoesterase" evidence="4">
    <location>
        <begin position="174"/>
        <end position="342"/>
    </location>
</feature>
<proteinExistence type="predicted"/>
<dbReference type="Gene3D" id="3.60.21.10">
    <property type="match status" value="1"/>
</dbReference>
<dbReference type="PANTHER" id="PTHR31302:SF31">
    <property type="entry name" value="PHOSPHODIESTERASE YAEI"/>
    <property type="match status" value="1"/>
</dbReference>
<evidence type="ECO:0000259" key="4">
    <source>
        <dbReference type="Pfam" id="PF00149"/>
    </source>
</evidence>
<keyword evidence="6" id="KW-1185">Reference proteome</keyword>
<keyword evidence="3" id="KW-1133">Transmembrane helix</keyword>
<evidence type="ECO:0000256" key="2">
    <source>
        <dbReference type="ARBA" id="ARBA00022801"/>
    </source>
</evidence>
<feature type="transmembrane region" description="Helical" evidence="3">
    <location>
        <begin position="6"/>
        <end position="27"/>
    </location>
</feature>
<keyword evidence="3" id="KW-0472">Membrane</keyword>
<evidence type="ECO:0000256" key="1">
    <source>
        <dbReference type="ARBA" id="ARBA00022723"/>
    </source>
</evidence>
<keyword evidence="3" id="KW-0812">Transmembrane</keyword>
<organism evidence="5 6">
    <name type="scientific">Pendulispora brunnea</name>
    <dbReference type="NCBI Taxonomy" id="2905690"/>
    <lineage>
        <taxon>Bacteria</taxon>
        <taxon>Pseudomonadati</taxon>
        <taxon>Myxococcota</taxon>
        <taxon>Myxococcia</taxon>
        <taxon>Myxococcales</taxon>
        <taxon>Sorangiineae</taxon>
        <taxon>Pendulisporaceae</taxon>
        <taxon>Pendulispora</taxon>
    </lineage>
</organism>
<dbReference type="EMBL" id="CP089982">
    <property type="protein sequence ID" value="WXA93732.1"/>
    <property type="molecule type" value="Genomic_DNA"/>
</dbReference>
<dbReference type="CDD" id="cd07385">
    <property type="entry name" value="MPP_YkuE_C"/>
    <property type="match status" value="1"/>
</dbReference>
<feature type="transmembrane region" description="Helical" evidence="3">
    <location>
        <begin position="69"/>
        <end position="94"/>
    </location>
</feature>
<dbReference type="InterPro" id="IPR051158">
    <property type="entry name" value="Metallophosphoesterase_sf"/>
</dbReference>
<dbReference type="RefSeq" id="WP_394844331.1">
    <property type="nucleotide sequence ID" value="NZ_CP089982.1"/>
</dbReference>
<keyword evidence="1" id="KW-0479">Metal-binding</keyword>
<feature type="transmembrane region" description="Helical" evidence="3">
    <location>
        <begin position="39"/>
        <end position="57"/>
    </location>
</feature>
<dbReference type="InterPro" id="IPR004843">
    <property type="entry name" value="Calcineurin-like_PHP"/>
</dbReference>
<name>A0ABZ2K4W5_9BACT</name>
<dbReference type="Proteomes" id="UP001379533">
    <property type="component" value="Chromosome"/>
</dbReference>
<evidence type="ECO:0000313" key="5">
    <source>
        <dbReference type="EMBL" id="WXA93732.1"/>
    </source>
</evidence>
<dbReference type="InterPro" id="IPR029052">
    <property type="entry name" value="Metallo-depent_PP-like"/>
</dbReference>
<dbReference type="PANTHER" id="PTHR31302">
    <property type="entry name" value="TRANSMEMBRANE PROTEIN WITH METALLOPHOSPHOESTERASE DOMAIN-RELATED"/>
    <property type="match status" value="1"/>
</dbReference>
<reference evidence="5 6" key="1">
    <citation type="submission" date="2021-12" db="EMBL/GenBank/DDBJ databases">
        <title>Discovery of the Pendulisporaceae a myxobacterial family with distinct sporulation behavior and unique specialized metabolism.</title>
        <authorList>
            <person name="Garcia R."/>
            <person name="Popoff A."/>
            <person name="Bader C.D."/>
            <person name="Loehr J."/>
            <person name="Walesch S."/>
            <person name="Walt C."/>
            <person name="Boldt J."/>
            <person name="Bunk B."/>
            <person name="Haeckl F.J.F.P.J."/>
            <person name="Gunesch A.P."/>
            <person name="Birkelbach J."/>
            <person name="Nuebel U."/>
            <person name="Pietschmann T."/>
            <person name="Bach T."/>
            <person name="Mueller R."/>
        </authorList>
    </citation>
    <scope>NUCLEOTIDE SEQUENCE [LARGE SCALE GENOMIC DNA]</scope>
    <source>
        <strain evidence="5 6">MSr12523</strain>
    </source>
</reference>
<sequence length="399" mass="43085">MVRTLVFSAFLFGITACTHSLLAMWAMRVSPWLAARRRWVWAVVACLVVITPAARMMQSAWHGSKSQQLFAAGMIEASAVALSMIPLFLIHIGLDLSFGLRKRWGKKEEASAPQEEEPEGLTRRQVIEGVGGAAVLAGTGTALGWGIVRGRHAFEIEEVPVRIAGLPRALDGYTIAQISDIHVGLFVGDRELAEGFERVLQTKPDLIVATGDLVDHDEHYIPQMARALASLRGHTRDGVTAILGNHDYYTGAQDVLAGLHAAGVRTLVNEGLVLRGRDQGGFSLLGVADVFASGAREEPPSLERALAMVPPDRPRILLAHQPQYFPTARGRVALQLSGHTHGGQINPGFRPASLFMHYLAGRYEEEGSTLWVNRGFGVAGPPSRVGAPPEVTKIILVSA</sequence>
<accession>A0ABZ2K4W5</accession>
<keyword evidence="2" id="KW-0378">Hydrolase</keyword>
<dbReference type="Pfam" id="PF00149">
    <property type="entry name" value="Metallophos"/>
    <property type="match status" value="1"/>
</dbReference>
<dbReference type="SUPFAM" id="SSF56300">
    <property type="entry name" value="Metallo-dependent phosphatases"/>
    <property type="match status" value="1"/>
</dbReference>
<dbReference type="PROSITE" id="PS51257">
    <property type="entry name" value="PROKAR_LIPOPROTEIN"/>
    <property type="match status" value="1"/>
</dbReference>
<gene>
    <name evidence="5" type="ORF">LZC95_45675</name>
</gene>
<evidence type="ECO:0000313" key="6">
    <source>
        <dbReference type="Proteomes" id="UP001379533"/>
    </source>
</evidence>
<protein>
    <submittedName>
        <fullName evidence="5">Metallophosphoesterase</fullName>
    </submittedName>
</protein>
<evidence type="ECO:0000256" key="3">
    <source>
        <dbReference type="SAM" id="Phobius"/>
    </source>
</evidence>